<proteinExistence type="predicted"/>
<dbReference type="EMBL" id="CADEAL010004198">
    <property type="protein sequence ID" value="CAB1454063.1"/>
    <property type="molecule type" value="Genomic_DNA"/>
</dbReference>
<accession>A0A9N7Z3A4</accession>
<gene>
    <name evidence="2" type="ORF">PLEPLA_LOCUS41825</name>
</gene>
<sequence>MARSPPCRPSTPTGRLPTAGLQVVNPLTALKWAGLEGREASENALQRARGERCVESRGVLAAHSPCWSVVNMVIHETGRMASTSADLMASPRSRRFSDDETDGKQFPPRNEAFVSQHVEAKEFVDLMGSVVEDLLSLNVRPQRPGLLLLTCHPSMLKYQPLHSVPF</sequence>
<name>A0A9N7Z3A4_PLEPL</name>
<evidence type="ECO:0000313" key="2">
    <source>
        <dbReference type="EMBL" id="CAB1454063.1"/>
    </source>
</evidence>
<feature type="region of interest" description="Disordered" evidence="1">
    <location>
        <begin position="84"/>
        <end position="108"/>
    </location>
</feature>
<evidence type="ECO:0000256" key="1">
    <source>
        <dbReference type="SAM" id="MobiDB-lite"/>
    </source>
</evidence>
<comment type="caution">
    <text evidence="2">The sequence shown here is derived from an EMBL/GenBank/DDBJ whole genome shotgun (WGS) entry which is preliminary data.</text>
</comment>
<evidence type="ECO:0000313" key="3">
    <source>
        <dbReference type="Proteomes" id="UP001153269"/>
    </source>
</evidence>
<dbReference type="Proteomes" id="UP001153269">
    <property type="component" value="Unassembled WGS sequence"/>
</dbReference>
<organism evidence="2 3">
    <name type="scientific">Pleuronectes platessa</name>
    <name type="common">European plaice</name>
    <dbReference type="NCBI Taxonomy" id="8262"/>
    <lineage>
        <taxon>Eukaryota</taxon>
        <taxon>Metazoa</taxon>
        <taxon>Chordata</taxon>
        <taxon>Craniata</taxon>
        <taxon>Vertebrata</taxon>
        <taxon>Euteleostomi</taxon>
        <taxon>Actinopterygii</taxon>
        <taxon>Neopterygii</taxon>
        <taxon>Teleostei</taxon>
        <taxon>Neoteleostei</taxon>
        <taxon>Acanthomorphata</taxon>
        <taxon>Carangaria</taxon>
        <taxon>Pleuronectiformes</taxon>
        <taxon>Pleuronectoidei</taxon>
        <taxon>Pleuronectidae</taxon>
        <taxon>Pleuronectes</taxon>
    </lineage>
</organism>
<keyword evidence="3" id="KW-1185">Reference proteome</keyword>
<protein>
    <submittedName>
        <fullName evidence="2">Uncharacterized protein</fullName>
    </submittedName>
</protein>
<dbReference type="AlphaFoldDB" id="A0A9N7Z3A4"/>
<reference evidence="2" key="1">
    <citation type="submission" date="2020-03" db="EMBL/GenBank/DDBJ databases">
        <authorList>
            <person name="Weist P."/>
        </authorList>
    </citation>
    <scope>NUCLEOTIDE SEQUENCE</scope>
</reference>
<feature type="region of interest" description="Disordered" evidence="1">
    <location>
        <begin position="1"/>
        <end position="20"/>
    </location>
</feature>